<proteinExistence type="predicted"/>
<keyword evidence="1" id="KW-0175">Coiled coil</keyword>
<feature type="coiled-coil region" evidence="1">
    <location>
        <begin position="305"/>
        <end position="332"/>
    </location>
</feature>
<evidence type="ECO:0000313" key="2">
    <source>
        <dbReference type="EMBL" id="HIX75997.1"/>
    </source>
</evidence>
<gene>
    <name evidence="2" type="ORF">H9734_00115</name>
</gene>
<organism evidence="2 3">
    <name type="scientific">Candidatus Fusicatenibacter merdavium</name>
    <dbReference type="NCBI Taxonomy" id="2838600"/>
    <lineage>
        <taxon>Bacteria</taxon>
        <taxon>Bacillati</taxon>
        <taxon>Bacillota</taxon>
        <taxon>Clostridia</taxon>
        <taxon>Lachnospirales</taxon>
        <taxon>Lachnospiraceae</taxon>
        <taxon>Fusicatenibacter</taxon>
    </lineage>
</organism>
<dbReference type="InterPro" id="IPR011009">
    <property type="entry name" value="Kinase-like_dom_sf"/>
</dbReference>
<comment type="caution">
    <text evidence="2">The sequence shown here is derived from an EMBL/GenBank/DDBJ whole genome shotgun (WGS) entry which is preliminary data.</text>
</comment>
<reference evidence="2" key="2">
    <citation type="submission" date="2021-04" db="EMBL/GenBank/DDBJ databases">
        <authorList>
            <person name="Gilroy R."/>
        </authorList>
    </citation>
    <scope>NUCLEOTIDE SEQUENCE</scope>
    <source>
        <strain evidence="2">CHK183-1962</strain>
    </source>
</reference>
<dbReference type="SUPFAM" id="SSF56112">
    <property type="entry name" value="Protein kinase-like (PK-like)"/>
    <property type="match status" value="1"/>
</dbReference>
<sequence length="356" mass="41881">MRKDLIKFSDERNRRNSIRTTILRDETTGEKFVVKEAIYPEGEGHLQDMIQYKKALDEMFPEVRTCPVEERDGALWFEFVKGESLEDRYRACVKEQDKVGFLQLLDYHTSLIAGKEENRCVFHSSPEFTEVFGECRELEGSEGLNVANFDAIAGNIIFQNEEPCFIDYEWVFLFPMPRELVLFHCIRDLYFHLPSLEKFYPLKEAMEYLRIRCPQEMLDEAYGNFHHYVICENDGASFAGAKAGALKERRDVQYYMNDAAYARREWEQCARNWQGAVQRNAEIEKYWQQASQANYQLNARLVKAEDALAGKEQKYNAEIRRLTEERDIWKQAYETVVNSKTWKAAQKLKRTLGKKV</sequence>
<reference evidence="2" key="1">
    <citation type="journal article" date="2021" name="PeerJ">
        <title>Extensive microbial diversity within the chicken gut microbiome revealed by metagenomics and culture.</title>
        <authorList>
            <person name="Gilroy R."/>
            <person name="Ravi A."/>
            <person name="Getino M."/>
            <person name="Pursley I."/>
            <person name="Horton D.L."/>
            <person name="Alikhan N.F."/>
            <person name="Baker D."/>
            <person name="Gharbi K."/>
            <person name="Hall N."/>
            <person name="Watson M."/>
            <person name="Adriaenssens E.M."/>
            <person name="Foster-Nyarko E."/>
            <person name="Jarju S."/>
            <person name="Secka A."/>
            <person name="Antonio M."/>
            <person name="Oren A."/>
            <person name="Chaudhuri R.R."/>
            <person name="La Ragione R."/>
            <person name="Hildebrand F."/>
            <person name="Pallen M.J."/>
        </authorList>
    </citation>
    <scope>NUCLEOTIDE SEQUENCE</scope>
    <source>
        <strain evidence="2">CHK183-1962</strain>
    </source>
</reference>
<dbReference type="EMBL" id="DXEK01000002">
    <property type="protein sequence ID" value="HIX75997.1"/>
    <property type="molecule type" value="Genomic_DNA"/>
</dbReference>
<evidence type="ECO:0000313" key="3">
    <source>
        <dbReference type="Proteomes" id="UP000886890"/>
    </source>
</evidence>
<evidence type="ECO:0000256" key="1">
    <source>
        <dbReference type="SAM" id="Coils"/>
    </source>
</evidence>
<protein>
    <submittedName>
        <fullName evidence="2">Uncharacterized protein</fullName>
    </submittedName>
</protein>
<name>A0A9D1XBJ1_9FIRM</name>
<dbReference type="Proteomes" id="UP000886890">
    <property type="component" value="Unassembled WGS sequence"/>
</dbReference>
<accession>A0A9D1XBJ1</accession>
<dbReference type="AlphaFoldDB" id="A0A9D1XBJ1"/>